<name>A0A345L1T6_9CAUD</name>
<dbReference type="SUPFAM" id="SSF53300">
    <property type="entry name" value="vWA-like"/>
    <property type="match status" value="1"/>
</dbReference>
<evidence type="ECO:0000313" key="9">
    <source>
        <dbReference type="EMBL" id="AXH49238.1"/>
    </source>
</evidence>
<dbReference type="PROSITE" id="PS50988">
    <property type="entry name" value="TROVE"/>
    <property type="match status" value="1"/>
</dbReference>
<dbReference type="PANTHER" id="PTHR14202">
    <property type="entry name" value="60 KDA RIBONUCLEOPROTEIN SSA/RO"/>
    <property type="match status" value="1"/>
</dbReference>
<evidence type="ECO:0000259" key="8">
    <source>
        <dbReference type="PROSITE" id="PS50988"/>
    </source>
</evidence>
<dbReference type="PANTHER" id="PTHR14202:SF0">
    <property type="entry name" value="RNA-BINDING PROTEIN RO60"/>
    <property type="match status" value="1"/>
</dbReference>
<keyword evidence="5" id="KW-0694">RNA-binding</keyword>
<evidence type="ECO:0000256" key="4">
    <source>
        <dbReference type="ARBA" id="ARBA00022723"/>
    </source>
</evidence>
<dbReference type="Pfam" id="PF05731">
    <property type="entry name" value="TROVE"/>
    <property type="match status" value="2"/>
</dbReference>
<evidence type="ECO:0000313" key="10">
    <source>
        <dbReference type="Proteomes" id="UP000258408"/>
    </source>
</evidence>
<dbReference type="GeneID" id="55599893"/>
<feature type="region of interest" description="Disordered" evidence="7">
    <location>
        <begin position="1"/>
        <end position="36"/>
    </location>
</feature>
<evidence type="ECO:0000256" key="3">
    <source>
        <dbReference type="ARBA" id="ARBA00022490"/>
    </source>
</evidence>
<gene>
    <name evidence="9" type="primary">103</name>
    <name evidence="9" type="ORF">SEA_BLUEEYEDBEAUTY_103</name>
</gene>
<evidence type="ECO:0000256" key="2">
    <source>
        <dbReference type="ARBA" id="ARBA00007814"/>
    </source>
</evidence>
<dbReference type="InterPro" id="IPR040322">
    <property type="entry name" value="TROVE2"/>
</dbReference>
<organism evidence="9 10">
    <name type="scientific">Streptomyces phage Blueeyedbeauty</name>
    <dbReference type="NCBI Taxonomy" id="2250336"/>
    <lineage>
        <taxon>Viruses</taxon>
        <taxon>Duplodnaviria</taxon>
        <taxon>Heunggongvirae</taxon>
        <taxon>Uroviricota</taxon>
        <taxon>Caudoviricetes</taxon>
        <taxon>Stanwilliamsviridae</taxon>
        <taxon>Loccivirinae</taxon>
        <taxon>Annadreamyvirus</taxon>
        <taxon>Annadreamyvirus blueeyedbeauty</taxon>
    </lineage>
</organism>
<dbReference type="InterPro" id="IPR008858">
    <property type="entry name" value="TROVE_dom"/>
</dbReference>
<feature type="domain" description="TROVE" evidence="8">
    <location>
        <begin position="32"/>
        <end position="367"/>
    </location>
</feature>
<dbReference type="InterPro" id="IPR036465">
    <property type="entry name" value="vWFA_dom_sf"/>
</dbReference>
<keyword evidence="6" id="KW-0687">Ribonucleoprotein</keyword>
<dbReference type="GO" id="GO:0046872">
    <property type="term" value="F:metal ion binding"/>
    <property type="evidence" value="ECO:0007669"/>
    <property type="project" value="UniProtKB-KW"/>
</dbReference>
<dbReference type="KEGG" id="vg:55599893"/>
<dbReference type="GO" id="GO:0003723">
    <property type="term" value="F:RNA binding"/>
    <property type="evidence" value="ECO:0007669"/>
    <property type="project" value="UniProtKB-KW"/>
</dbReference>
<reference evidence="9 10" key="1">
    <citation type="submission" date="2018-06" db="EMBL/GenBank/DDBJ databases">
        <authorList>
            <person name="Luttrell C.E."/>
            <person name="Myers K.N."/>
            <person name="Simpson A.N."/>
            <person name="Sulollari A."/>
            <person name="Suri N."/>
            <person name="Nayek S."/>
            <person name="Bhuiyan S."/>
            <person name="Smith B.R."/>
            <person name="Hughes L.E."/>
            <person name="Garlena R.A."/>
            <person name="Russell D.A."/>
            <person name="Pope W.H."/>
            <person name="Jacobs-Sera D."/>
            <person name="Hatfull G.F."/>
        </authorList>
    </citation>
    <scope>NUCLEOTIDE SEQUENCE [LARGE SCALE GENOMIC DNA]</scope>
</reference>
<comment type="similarity">
    <text evidence="2">Belongs to the Ro 60 kDa family.</text>
</comment>
<protein>
    <submittedName>
        <fullName evidence="9">Ro-like RNA binding protein</fullName>
    </submittedName>
</protein>
<evidence type="ECO:0000256" key="6">
    <source>
        <dbReference type="ARBA" id="ARBA00023274"/>
    </source>
</evidence>
<evidence type="ECO:0000256" key="1">
    <source>
        <dbReference type="ARBA" id="ARBA00004496"/>
    </source>
</evidence>
<evidence type="ECO:0000256" key="5">
    <source>
        <dbReference type="ARBA" id="ARBA00022884"/>
    </source>
</evidence>
<dbReference type="InterPro" id="IPR037214">
    <property type="entry name" value="TROVE_dom_sf"/>
</dbReference>
<keyword evidence="10" id="KW-1185">Reference proteome</keyword>
<evidence type="ECO:0000256" key="7">
    <source>
        <dbReference type="SAM" id="MobiDB-lite"/>
    </source>
</evidence>
<dbReference type="EMBL" id="MH536814">
    <property type="protein sequence ID" value="AXH49238.1"/>
    <property type="molecule type" value="Genomic_DNA"/>
</dbReference>
<keyword evidence="4" id="KW-0479">Metal-binding</keyword>
<dbReference type="InterPro" id="IPR056800">
    <property type="entry name" value="vWA_Ro60"/>
</dbReference>
<dbReference type="Gene3D" id="3.40.50.410">
    <property type="entry name" value="von Willebrand factor, type A domain"/>
    <property type="match status" value="2"/>
</dbReference>
<sequence length="538" mass="59563">MKNSLGKYAASQKAERTSTPQTKRTPGRTDEVKNNAGGFTFQVNDKTRLERFLILGTDKGTYYVKEQKLTAQNVDFVRELIRKDERMVVDTVVDVSVNGRAAKNSPALFTMALVMAEGQDKAYAREAVTKVARTSTHLFEYAQYIDDLGGWGRAKRQSVAGWYEGKDVDSLAYQAVKYRQRNGWTHRDLFRLSHPKGVDEKVGKFILNGEVSETSPLIIEGFAKMQKAKSVKNVLDVLEEFPYLPWETIPTQFLTDAKVWQTLFYQGSLGQTALLRNVKRFAKMGAFNDMMFAGEVAKRLADAEAIRKGRVHPVSYLNALYIYTKGEFARTGWSGARSKDWTTNAKVAGALEAGFYNAFGNVEPANKRTMVSIDVSASMTWQAPAGLVGLDCREAAAAMAMVLVRSEPYVTVNAFSTYLQDAGVSDSDSLQTVMNKISRLPMGGTDCAQPMLFAAQNNIEVDTFTVWTDNETWAGRVKPFQALKQYRQQTGIDARLVVVGLEGNEFTIADPTDKGMLDVVGFDANAPGVIANFSAGRV</sequence>
<keyword evidence="3" id="KW-0963">Cytoplasm</keyword>
<comment type="subcellular location">
    <subcellularLocation>
        <location evidence="1">Cytoplasm</location>
    </subcellularLocation>
</comment>
<dbReference type="GO" id="GO:1990904">
    <property type="term" value="C:ribonucleoprotein complex"/>
    <property type="evidence" value="ECO:0007669"/>
    <property type="project" value="UniProtKB-KW"/>
</dbReference>
<dbReference type="RefSeq" id="YP_009839290.1">
    <property type="nucleotide sequence ID" value="NC_048720.1"/>
</dbReference>
<dbReference type="Proteomes" id="UP000258408">
    <property type="component" value="Segment"/>
</dbReference>
<accession>A0A345L1T6</accession>
<proteinExistence type="inferred from homology"/>
<dbReference type="SUPFAM" id="SSF140864">
    <property type="entry name" value="TROVE domain-like"/>
    <property type="match status" value="1"/>
</dbReference>
<dbReference type="Pfam" id="PF25045">
    <property type="entry name" value="vWA_Ro60"/>
    <property type="match status" value="1"/>
</dbReference>